<accession>A0A4C2AGX6</accession>
<dbReference type="EMBL" id="BGZK01003148">
    <property type="protein sequence ID" value="GBP98473.1"/>
    <property type="molecule type" value="Genomic_DNA"/>
</dbReference>
<dbReference type="Proteomes" id="UP000299102">
    <property type="component" value="Unassembled WGS sequence"/>
</dbReference>
<dbReference type="AlphaFoldDB" id="A0A4C2AGX6"/>
<dbReference type="OrthoDB" id="411871at2759"/>
<reference evidence="1 2" key="1">
    <citation type="journal article" date="2019" name="Commun. Biol.">
        <title>The bagworm genome reveals a unique fibroin gene that provides high tensile strength.</title>
        <authorList>
            <person name="Kono N."/>
            <person name="Nakamura H."/>
            <person name="Ohtoshi R."/>
            <person name="Tomita M."/>
            <person name="Numata K."/>
            <person name="Arakawa K."/>
        </authorList>
    </citation>
    <scope>NUCLEOTIDE SEQUENCE [LARGE SCALE GENOMIC DNA]</scope>
</reference>
<evidence type="ECO:0000313" key="1">
    <source>
        <dbReference type="EMBL" id="GBP98473.1"/>
    </source>
</evidence>
<sequence>MLRAARLNEGNTPTFEVYRGPSFRSVVDVIVRLRSTGVEEWQVVRDVTSSDHNAVTSPCEWGSGPVLGPTGTRVYNTAKARWSEFAAAMDAAR</sequence>
<keyword evidence="2" id="KW-1185">Reference proteome</keyword>
<evidence type="ECO:0008006" key="3">
    <source>
        <dbReference type="Google" id="ProtNLM"/>
    </source>
</evidence>
<dbReference type="InterPro" id="IPR036691">
    <property type="entry name" value="Endo/exonu/phosph_ase_sf"/>
</dbReference>
<organism evidence="1 2">
    <name type="scientific">Eumeta variegata</name>
    <name type="common">Bagworm moth</name>
    <name type="synonym">Eumeta japonica</name>
    <dbReference type="NCBI Taxonomy" id="151549"/>
    <lineage>
        <taxon>Eukaryota</taxon>
        <taxon>Metazoa</taxon>
        <taxon>Ecdysozoa</taxon>
        <taxon>Arthropoda</taxon>
        <taxon>Hexapoda</taxon>
        <taxon>Insecta</taxon>
        <taxon>Pterygota</taxon>
        <taxon>Neoptera</taxon>
        <taxon>Endopterygota</taxon>
        <taxon>Lepidoptera</taxon>
        <taxon>Glossata</taxon>
        <taxon>Ditrysia</taxon>
        <taxon>Tineoidea</taxon>
        <taxon>Psychidae</taxon>
        <taxon>Oiketicinae</taxon>
        <taxon>Eumeta</taxon>
    </lineage>
</organism>
<evidence type="ECO:0000313" key="2">
    <source>
        <dbReference type="Proteomes" id="UP000299102"/>
    </source>
</evidence>
<proteinExistence type="predicted"/>
<comment type="caution">
    <text evidence="1">The sequence shown here is derived from an EMBL/GenBank/DDBJ whole genome shotgun (WGS) entry which is preliminary data.</text>
</comment>
<name>A0A4C2AGX6_EUMVA</name>
<gene>
    <name evidence="1" type="ORF">EVAR_59899_1</name>
</gene>
<dbReference type="SUPFAM" id="SSF56219">
    <property type="entry name" value="DNase I-like"/>
    <property type="match status" value="1"/>
</dbReference>
<dbReference type="Gene3D" id="3.60.10.10">
    <property type="entry name" value="Endonuclease/exonuclease/phosphatase"/>
    <property type="match status" value="1"/>
</dbReference>
<protein>
    <recommendedName>
        <fullName evidence="3">Endonuclease/exonuclease/phosphatase domain-containing protein</fullName>
    </recommendedName>
</protein>